<evidence type="ECO:0000256" key="4">
    <source>
        <dbReference type="ARBA" id="ARBA00016337"/>
    </source>
</evidence>
<accession>A0A2X3E907</accession>
<dbReference type="PANTHER" id="PTHR30040">
    <property type="entry name" value="THIAMINE BIOSYNTHESIS LIPOPROTEIN APBE"/>
    <property type="match status" value="1"/>
</dbReference>
<keyword evidence="8 11" id="KW-0274">FAD</keyword>
<feature type="chain" id="PRO_5015801601" description="FAD:protein FMN transferase" evidence="11">
    <location>
        <begin position="24"/>
        <end position="280"/>
    </location>
</feature>
<keyword evidence="11" id="KW-0732">Signal</keyword>
<name>A0A2X3E907_KLEPN</name>
<comment type="similarity">
    <text evidence="2 11">Belongs to the ApbE family.</text>
</comment>
<keyword evidence="11 13" id="KW-0449">Lipoprotein</keyword>
<dbReference type="GO" id="GO:0016740">
    <property type="term" value="F:transferase activity"/>
    <property type="evidence" value="ECO:0007669"/>
    <property type="project" value="UniProtKB-UniRule"/>
</dbReference>
<dbReference type="PROSITE" id="PS51257">
    <property type="entry name" value="PROKAR_LIPOPROTEIN"/>
    <property type="match status" value="1"/>
</dbReference>
<evidence type="ECO:0000256" key="7">
    <source>
        <dbReference type="ARBA" id="ARBA00022723"/>
    </source>
</evidence>
<feature type="signal peptide" evidence="11">
    <location>
        <begin position="1"/>
        <end position="23"/>
    </location>
</feature>
<evidence type="ECO:0000256" key="11">
    <source>
        <dbReference type="RuleBase" id="RU363002"/>
    </source>
</evidence>
<evidence type="ECO:0000256" key="2">
    <source>
        <dbReference type="ARBA" id="ARBA00008282"/>
    </source>
</evidence>
<dbReference type="Gene3D" id="3.10.520.10">
    <property type="entry name" value="ApbE-like domains"/>
    <property type="match status" value="1"/>
</dbReference>
<evidence type="ECO:0000313" key="13">
    <source>
        <dbReference type="EMBL" id="SQC40302.1"/>
    </source>
</evidence>
<dbReference type="GO" id="GO:0046872">
    <property type="term" value="F:metal ion binding"/>
    <property type="evidence" value="ECO:0007669"/>
    <property type="project" value="UniProtKB-UniRule"/>
</dbReference>
<dbReference type="GO" id="GO:0005886">
    <property type="term" value="C:plasma membrane"/>
    <property type="evidence" value="ECO:0007669"/>
    <property type="project" value="UniProtKB-SubCell"/>
</dbReference>
<dbReference type="InterPro" id="IPR003374">
    <property type="entry name" value="ApbE-like_sf"/>
</dbReference>
<keyword evidence="7 11" id="KW-0479">Metal-binding</keyword>
<gene>
    <name evidence="13" type="primary">apbE_3</name>
    <name evidence="13" type="ORF">NCTC9128_06296</name>
</gene>
<feature type="region of interest" description="Disordered" evidence="12">
    <location>
        <begin position="192"/>
        <end position="257"/>
    </location>
</feature>
<evidence type="ECO:0000256" key="5">
    <source>
        <dbReference type="ARBA" id="ARBA00022630"/>
    </source>
</evidence>
<evidence type="ECO:0000313" key="14">
    <source>
        <dbReference type="Proteomes" id="UP000251088"/>
    </source>
</evidence>
<dbReference type="InterPro" id="IPR024932">
    <property type="entry name" value="ApbE"/>
</dbReference>
<organism evidence="13 14">
    <name type="scientific">Klebsiella pneumoniae</name>
    <dbReference type="NCBI Taxonomy" id="573"/>
    <lineage>
        <taxon>Bacteria</taxon>
        <taxon>Pseudomonadati</taxon>
        <taxon>Pseudomonadota</taxon>
        <taxon>Gammaproteobacteria</taxon>
        <taxon>Enterobacterales</taxon>
        <taxon>Enterobacteriaceae</taxon>
        <taxon>Klebsiella/Raoultella group</taxon>
        <taxon>Klebsiella</taxon>
        <taxon>Klebsiella pneumoniae complex</taxon>
    </lineage>
</organism>
<keyword evidence="11" id="KW-1003">Cell membrane</keyword>
<evidence type="ECO:0000256" key="12">
    <source>
        <dbReference type="SAM" id="MobiDB-lite"/>
    </source>
</evidence>
<comment type="catalytic activity">
    <reaction evidence="10 11">
        <text>L-threonyl-[protein] + FAD = FMN-L-threonyl-[protein] + AMP + H(+)</text>
        <dbReference type="Rhea" id="RHEA:36847"/>
        <dbReference type="Rhea" id="RHEA-COMP:11060"/>
        <dbReference type="Rhea" id="RHEA-COMP:11061"/>
        <dbReference type="ChEBI" id="CHEBI:15378"/>
        <dbReference type="ChEBI" id="CHEBI:30013"/>
        <dbReference type="ChEBI" id="CHEBI:57692"/>
        <dbReference type="ChEBI" id="CHEBI:74257"/>
        <dbReference type="ChEBI" id="CHEBI:456215"/>
        <dbReference type="EC" id="2.7.1.180"/>
    </reaction>
</comment>
<evidence type="ECO:0000256" key="1">
    <source>
        <dbReference type="ARBA" id="ARBA00001946"/>
    </source>
</evidence>
<comment type="subcellular location">
    <subcellularLocation>
        <location evidence="11">Cell inner membrane</location>
        <topology evidence="11">Lipid-anchor</topology>
        <orientation evidence="11">Periplasmic side</orientation>
    </subcellularLocation>
</comment>
<evidence type="ECO:0000256" key="3">
    <source>
        <dbReference type="ARBA" id="ARBA00011955"/>
    </source>
</evidence>
<dbReference type="EMBL" id="UAWN01000015">
    <property type="protein sequence ID" value="SQC40302.1"/>
    <property type="molecule type" value="Genomic_DNA"/>
</dbReference>
<proteinExistence type="inferred from homology"/>
<evidence type="ECO:0000256" key="10">
    <source>
        <dbReference type="ARBA" id="ARBA00048540"/>
    </source>
</evidence>
<sequence length="280" mass="29916">MDMTFFRAALLGACVLLSGCDSATTPATPTATATVLDGKTMGTFWRVSVIGVDEAKAQALRAKVQAQLDADDRLLSTWKNDSALMRFNHAATTEPWPVSEAMADIVTLSLRIGAKTHGAMDITVGPLVNLWGFGPDKQPVTTPDAEAIAAAKARTGLQHLQVINQSGRQFLQKDIPDLFVDLSTRGGRLCRRPPRAVDGAGGDLPLSGVGGRGAGQPRDEWRRQALAGSDPETDRPRKRRFRRLSTSMVTASAPPAAIATTMNSMANASRTLSIRRPGSR</sequence>
<dbReference type="PANTHER" id="PTHR30040:SF2">
    <property type="entry name" value="FAD:PROTEIN FMN TRANSFERASE"/>
    <property type="match status" value="1"/>
</dbReference>
<comment type="cofactor">
    <cofactor evidence="1 11">
        <name>Mg(2+)</name>
        <dbReference type="ChEBI" id="CHEBI:18420"/>
    </cofactor>
</comment>
<reference evidence="13 14" key="1">
    <citation type="submission" date="2018-06" db="EMBL/GenBank/DDBJ databases">
        <authorList>
            <consortium name="Pathogen Informatics"/>
            <person name="Doyle S."/>
        </authorList>
    </citation>
    <scope>NUCLEOTIDE SEQUENCE [LARGE SCALE GENOMIC DNA]</scope>
    <source>
        <strain evidence="13 14">NCTC9128</strain>
    </source>
</reference>
<dbReference type="Pfam" id="PF02424">
    <property type="entry name" value="ApbE"/>
    <property type="match status" value="1"/>
</dbReference>
<evidence type="ECO:0000256" key="6">
    <source>
        <dbReference type="ARBA" id="ARBA00022679"/>
    </source>
</evidence>
<keyword evidence="9 11" id="KW-0460">Magnesium</keyword>
<dbReference type="AlphaFoldDB" id="A0A2X3E907"/>
<evidence type="ECO:0000256" key="8">
    <source>
        <dbReference type="ARBA" id="ARBA00022827"/>
    </source>
</evidence>
<protein>
    <recommendedName>
        <fullName evidence="4 11">FAD:protein FMN transferase</fullName>
        <ecNumber evidence="3 11">2.7.1.180</ecNumber>
    </recommendedName>
</protein>
<evidence type="ECO:0000256" key="9">
    <source>
        <dbReference type="ARBA" id="ARBA00022842"/>
    </source>
</evidence>
<dbReference type="Proteomes" id="UP000251088">
    <property type="component" value="Unassembled WGS sequence"/>
</dbReference>
<keyword evidence="5 11" id="KW-0285">Flavoprotein</keyword>
<dbReference type="EC" id="2.7.1.180" evidence="3 11"/>
<keyword evidence="11" id="KW-0997">Cell inner membrane</keyword>
<dbReference type="SUPFAM" id="SSF143631">
    <property type="entry name" value="ApbE-like"/>
    <property type="match status" value="1"/>
</dbReference>
<keyword evidence="6 11" id="KW-0808">Transferase</keyword>
<comment type="function">
    <text evidence="11">Flavin transferase that catalyzes the transfer of the FMN moiety of FAD and its covalent binding to the hydroxyl group of a threonine residue in a target flavoprotein.</text>
</comment>
<keyword evidence="11" id="KW-0472">Membrane</keyword>